<dbReference type="PROSITE" id="PS50893">
    <property type="entry name" value="ABC_TRANSPORTER_2"/>
    <property type="match status" value="1"/>
</dbReference>
<dbReference type="Pfam" id="PF00005">
    <property type="entry name" value="ABC_tran"/>
    <property type="match status" value="1"/>
</dbReference>
<dbReference type="PANTHER" id="PTHR43394:SF1">
    <property type="entry name" value="ATP-BINDING CASSETTE SUB-FAMILY B MEMBER 10, MITOCHONDRIAL"/>
    <property type="match status" value="1"/>
</dbReference>
<dbReference type="InterPro" id="IPR027417">
    <property type="entry name" value="P-loop_NTPase"/>
</dbReference>
<dbReference type="PROSITE" id="PS50929">
    <property type="entry name" value="ABC_TM1F"/>
    <property type="match status" value="1"/>
</dbReference>
<evidence type="ECO:0000256" key="1">
    <source>
        <dbReference type="ARBA" id="ARBA00004651"/>
    </source>
</evidence>
<keyword evidence="4 11" id="KW-0812">Transmembrane</keyword>
<comment type="caution">
    <text evidence="15">The sequence shown here is derived from an EMBL/GenBank/DDBJ whole genome shotgun (WGS) entry which is preliminary data.</text>
</comment>
<evidence type="ECO:0000256" key="11">
    <source>
        <dbReference type="SAM" id="Phobius"/>
    </source>
</evidence>
<dbReference type="InterPro" id="IPR036640">
    <property type="entry name" value="ABC1_TM_sf"/>
</dbReference>
<dbReference type="EMBL" id="BBVC01000042">
    <property type="protein sequence ID" value="GAO98310.1"/>
    <property type="molecule type" value="Genomic_DNA"/>
</dbReference>
<organism evidence="15 16">
    <name type="scientific">Caedimonas varicaedens</name>
    <dbReference type="NCBI Taxonomy" id="1629334"/>
    <lineage>
        <taxon>Bacteria</taxon>
        <taxon>Pseudomonadati</taxon>
        <taxon>Pseudomonadota</taxon>
        <taxon>Alphaproteobacteria</taxon>
        <taxon>Holosporales</taxon>
        <taxon>Caedimonadaceae</taxon>
        <taxon>Caedimonas</taxon>
    </lineage>
</organism>
<keyword evidence="2" id="KW-0813">Transport</keyword>
<accession>A0A0K8MCN1</accession>
<feature type="transmembrane region" description="Helical" evidence="11">
    <location>
        <begin position="334"/>
        <end position="353"/>
    </location>
</feature>
<name>A0A0K8MCN1_9PROT</name>
<dbReference type="CDD" id="cd02421">
    <property type="entry name" value="Peptidase_C39_likeD"/>
    <property type="match status" value="1"/>
</dbReference>
<feature type="transmembrane region" description="Helical" evidence="11">
    <location>
        <begin position="234"/>
        <end position="251"/>
    </location>
</feature>
<dbReference type="Gene3D" id="3.90.70.10">
    <property type="entry name" value="Cysteine proteinases"/>
    <property type="match status" value="1"/>
</dbReference>
<feature type="domain" description="ABC transporter" evidence="12">
    <location>
        <begin position="512"/>
        <end position="747"/>
    </location>
</feature>
<keyword evidence="6" id="KW-0378">Hydrolase</keyword>
<feature type="domain" description="ABC transmembrane type-1" evidence="13">
    <location>
        <begin position="200"/>
        <end position="478"/>
    </location>
</feature>
<dbReference type="SUPFAM" id="SSF52540">
    <property type="entry name" value="P-loop containing nucleoside triphosphate hydrolases"/>
    <property type="match status" value="1"/>
</dbReference>
<feature type="transmembrane region" description="Helical" evidence="11">
    <location>
        <begin position="306"/>
        <end position="328"/>
    </location>
</feature>
<comment type="subcellular location">
    <subcellularLocation>
        <location evidence="1">Cell membrane</location>
        <topology evidence="1">Multi-pass membrane protein</topology>
    </subcellularLocation>
</comment>
<evidence type="ECO:0000256" key="3">
    <source>
        <dbReference type="ARBA" id="ARBA00022475"/>
    </source>
</evidence>
<dbReference type="FunFam" id="3.40.50.300:FF:000299">
    <property type="entry name" value="ABC transporter ATP-binding protein/permease"/>
    <property type="match status" value="1"/>
</dbReference>
<dbReference type="Pfam" id="PF03412">
    <property type="entry name" value="Peptidase_C39"/>
    <property type="match status" value="1"/>
</dbReference>
<dbReference type="InterPro" id="IPR005074">
    <property type="entry name" value="Peptidase_C39"/>
</dbReference>
<dbReference type="Gene3D" id="3.40.50.300">
    <property type="entry name" value="P-loop containing nucleotide triphosphate hydrolases"/>
    <property type="match status" value="1"/>
</dbReference>
<evidence type="ECO:0000259" key="14">
    <source>
        <dbReference type="PROSITE" id="PS50990"/>
    </source>
</evidence>
<sequence>MTTDKKNNPVPLNSESRKNEQPAPVEKSSLNSQWLKEIWQQKAFDDDSLLSCLEILASFHGRPTSSVSLKAGLPLDKNLLTPELFIRSAARIGLSSRVIHKKLIDISTFTLPCVLILEGAKACLLVSQPSREDVEVIFPETGRGSKVMGLEDINQIYSGYAIFCQPLYRYDQRSADIEIEHPKNWFWGTLAKSWSIYMQVAIAAILVNLFAIVSPLFVMNVYDRVVPNNATDTLWVLATGVFIVFGFDLLLKTLRVHYVDSAGRNADVILASRIFEQVLGMRLAFRPESSGSFANQLREFETLREFFSSATLVAFIDLPFVFLFILLIGYIGGAIAWVPLLAVPIIMVVTFILQGPLRGWVNKSFREGAQKHALLVEAIYGLETIKSFGAEGRMQRNWENFVSQAASSSNAVRFLGALALNFAGFIQQLSYILVVVAGVYLIAKGDLSTGGLIACSILSARAMAPLSQVVSLLSKLNQSRTSLEALNKIIKLPTERGELQSYLHRPNLHGDIEFKDVNFSYPNQKTKALEGLSLSIKSGEKIGVVGRIGSGKSTLEKLILNLYTADEGSIQIDSTDIRQIDPADLRKNIGYVPQDIYLFHGSVRDNITLGSDHVTDEEILKAAILSGVHDFVRHHPMGYDMPISEGGASLSGGQRQTIAVARALIRNPSILLLDEPSAMMDHTSEAQIIQRLRSIISDKTVIIISHRIPLLDLTDRIIVMDNGRVIADGPKSEVLKALSNSQIRSAG</sequence>
<gene>
    <name evidence="15" type="primary">apxIB</name>
    <name evidence="15" type="ORF">Cva_00959</name>
</gene>
<keyword evidence="5" id="KW-0547">Nucleotide-binding</keyword>
<dbReference type="InterPro" id="IPR039421">
    <property type="entry name" value="Type_1_exporter"/>
</dbReference>
<keyword evidence="3" id="KW-1003">Cell membrane</keyword>
<dbReference type="STRING" id="1629334.Cva_00959"/>
<evidence type="ECO:0000256" key="10">
    <source>
        <dbReference type="SAM" id="MobiDB-lite"/>
    </source>
</evidence>
<dbReference type="InterPro" id="IPR011527">
    <property type="entry name" value="ABC1_TM_dom"/>
</dbReference>
<dbReference type="OrthoDB" id="5288404at2"/>
<evidence type="ECO:0000256" key="6">
    <source>
        <dbReference type="ARBA" id="ARBA00022801"/>
    </source>
</evidence>
<dbReference type="GO" id="GO:0008233">
    <property type="term" value="F:peptidase activity"/>
    <property type="evidence" value="ECO:0007669"/>
    <property type="project" value="InterPro"/>
</dbReference>
<dbReference type="GO" id="GO:0005886">
    <property type="term" value="C:plasma membrane"/>
    <property type="evidence" value="ECO:0007669"/>
    <property type="project" value="UniProtKB-SubCell"/>
</dbReference>
<dbReference type="PROSITE" id="PS50990">
    <property type="entry name" value="PEPTIDASE_C39"/>
    <property type="match status" value="1"/>
</dbReference>
<dbReference type="CDD" id="cd18587">
    <property type="entry name" value="ABC_6TM_LapB_like"/>
    <property type="match status" value="1"/>
</dbReference>
<evidence type="ECO:0000256" key="8">
    <source>
        <dbReference type="ARBA" id="ARBA00022989"/>
    </source>
</evidence>
<reference evidence="15 16" key="1">
    <citation type="submission" date="2015-03" db="EMBL/GenBank/DDBJ databases">
        <title>Caedibacter varicaedens, whole genome shotgun sequence.</title>
        <authorList>
            <person name="Suzuki H."/>
            <person name="Dapper A.L."/>
            <person name="Gibson A.K."/>
            <person name="Jackson C."/>
            <person name="Lee H."/>
            <person name="Pejaver V.R."/>
            <person name="Doak T."/>
            <person name="Lynch M."/>
        </authorList>
    </citation>
    <scope>NUCLEOTIDE SEQUENCE [LARGE SCALE GENOMIC DNA]</scope>
</reference>
<keyword evidence="9 11" id="KW-0472">Membrane</keyword>
<dbReference type="InterPro" id="IPR017750">
    <property type="entry name" value="ATPase_T1SS"/>
</dbReference>
<dbReference type="GO" id="GO:0006508">
    <property type="term" value="P:proteolysis"/>
    <property type="evidence" value="ECO:0007669"/>
    <property type="project" value="InterPro"/>
</dbReference>
<keyword evidence="16" id="KW-1185">Reference proteome</keyword>
<dbReference type="AlphaFoldDB" id="A0A0K8MCN1"/>
<keyword evidence="8 11" id="KW-1133">Transmembrane helix</keyword>
<dbReference type="InterPro" id="IPR003439">
    <property type="entry name" value="ABC_transporter-like_ATP-bd"/>
</dbReference>
<dbReference type="SUPFAM" id="SSF90123">
    <property type="entry name" value="ABC transporter transmembrane region"/>
    <property type="match status" value="1"/>
</dbReference>
<feature type="domain" description="Peptidase C39" evidence="14">
    <location>
        <begin position="40"/>
        <end position="164"/>
    </location>
</feature>
<evidence type="ECO:0000259" key="13">
    <source>
        <dbReference type="PROSITE" id="PS50929"/>
    </source>
</evidence>
<dbReference type="NCBIfam" id="TIGR03375">
    <property type="entry name" value="type_I_sec_LssB"/>
    <property type="match status" value="1"/>
</dbReference>
<dbReference type="SMART" id="SM00382">
    <property type="entry name" value="AAA"/>
    <property type="match status" value="1"/>
</dbReference>
<feature type="transmembrane region" description="Helical" evidence="11">
    <location>
        <begin position="418"/>
        <end position="443"/>
    </location>
</feature>
<feature type="transmembrane region" description="Helical" evidence="11">
    <location>
        <begin position="200"/>
        <end position="222"/>
    </location>
</feature>
<dbReference type="Gene3D" id="1.20.1560.10">
    <property type="entry name" value="ABC transporter type 1, transmembrane domain"/>
    <property type="match status" value="1"/>
</dbReference>
<dbReference type="GO" id="GO:0015421">
    <property type="term" value="F:ABC-type oligopeptide transporter activity"/>
    <property type="evidence" value="ECO:0007669"/>
    <property type="project" value="TreeGrafter"/>
</dbReference>
<evidence type="ECO:0000313" key="15">
    <source>
        <dbReference type="EMBL" id="GAO98310.1"/>
    </source>
</evidence>
<dbReference type="Proteomes" id="UP000036771">
    <property type="component" value="Unassembled WGS sequence"/>
</dbReference>
<protein>
    <submittedName>
        <fullName evidence="15">Toxin RTX-I translocation ATP-binding protein</fullName>
    </submittedName>
</protein>
<dbReference type="InterPro" id="IPR003593">
    <property type="entry name" value="AAA+_ATPase"/>
</dbReference>
<evidence type="ECO:0000256" key="4">
    <source>
        <dbReference type="ARBA" id="ARBA00022692"/>
    </source>
</evidence>
<dbReference type="GO" id="GO:0005524">
    <property type="term" value="F:ATP binding"/>
    <property type="evidence" value="ECO:0007669"/>
    <property type="project" value="UniProtKB-KW"/>
</dbReference>
<feature type="region of interest" description="Disordered" evidence="10">
    <location>
        <begin position="1"/>
        <end position="28"/>
    </location>
</feature>
<evidence type="ECO:0000256" key="5">
    <source>
        <dbReference type="ARBA" id="ARBA00022741"/>
    </source>
</evidence>
<evidence type="ECO:0000256" key="9">
    <source>
        <dbReference type="ARBA" id="ARBA00023136"/>
    </source>
</evidence>
<evidence type="ECO:0000313" key="16">
    <source>
        <dbReference type="Proteomes" id="UP000036771"/>
    </source>
</evidence>
<dbReference type="GO" id="GO:0016887">
    <property type="term" value="F:ATP hydrolysis activity"/>
    <property type="evidence" value="ECO:0007669"/>
    <property type="project" value="InterPro"/>
</dbReference>
<proteinExistence type="predicted"/>
<dbReference type="Pfam" id="PF00664">
    <property type="entry name" value="ABC_membrane"/>
    <property type="match status" value="1"/>
</dbReference>
<evidence type="ECO:0000259" key="12">
    <source>
        <dbReference type="PROSITE" id="PS50893"/>
    </source>
</evidence>
<keyword evidence="7 15" id="KW-0067">ATP-binding</keyword>
<evidence type="ECO:0000256" key="2">
    <source>
        <dbReference type="ARBA" id="ARBA00022448"/>
    </source>
</evidence>
<evidence type="ECO:0000256" key="7">
    <source>
        <dbReference type="ARBA" id="ARBA00022840"/>
    </source>
</evidence>
<dbReference type="PANTHER" id="PTHR43394">
    <property type="entry name" value="ATP-DEPENDENT PERMEASE MDL1, MITOCHONDRIAL"/>
    <property type="match status" value="1"/>
</dbReference>
<dbReference type="CDD" id="cd03245">
    <property type="entry name" value="ABCC_bacteriocin_exporters"/>
    <property type="match status" value="1"/>
</dbReference>